<keyword evidence="4 6" id="KW-1133">Transmembrane helix</keyword>
<proteinExistence type="inferred from homology"/>
<evidence type="ECO:0000259" key="7">
    <source>
        <dbReference type="Pfam" id="PF02687"/>
    </source>
</evidence>
<feature type="transmembrane region" description="Helical" evidence="6">
    <location>
        <begin position="224"/>
        <end position="252"/>
    </location>
</feature>
<feature type="transmembrane region" description="Helical" evidence="6">
    <location>
        <begin position="535"/>
        <end position="560"/>
    </location>
</feature>
<keyword evidence="3 6" id="KW-0812">Transmembrane</keyword>
<dbReference type="AlphaFoldDB" id="A0A0R1YTB4"/>
<dbReference type="Pfam" id="PF02687">
    <property type="entry name" value="FtsX"/>
    <property type="match status" value="1"/>
</dbReference>
<reference evidence="8 9" key="1">
    <citation type="journal article" date="2015" name="Genome Announc.">
        <title>Expanding the biotechnology potential of lactobacilli through comparative genomics of 213 strains and associated genera.</title>
        <authorList>
            <person name="Sun Z."/>
            <person name="Harris H.M."/>
            <person name="McCann A."/>
            <person name="Guo C."/>
            <person name="Argimon S."/>
            <person name="Zhang W."/>
            <person name="Yang X."/>
            <person name="Jeffery I.B."/>
            <person name="Cooney J.C."/>
            <person name="Kagawa T.F."/>
            <person name="Liu W."/>
            <person name="Song Y."/>
            <person name="Salvetti E."/>
            <person name="Wrobel A."/>
            <person name="Rasinkangas P."/>
            <person name="Parkhill J."/>
            <person name="Rea M.C."/>
            <person name="O'Sullivan O."/>
            <person name="Ritari J."/>
            <person name="Douillard F.P."/>
            <person name="Paul Ross R."/>
            <person name="Yang R."/>
            <person name="Briner A.E."/>
            <person name="Felis G.E."/>
            <person name="de Vos W.M."/>
            <person name="Barrangou R."/>
            <person name="Klaenhammer T.R."/>
            <person name="Caufield P.W."/>
            <person name="Cui Y."/>
            <person name="Zhang H."/>
            <person name="O'Toole P.W."/>
        </authorList>
    </citation>
    <scope>NUCLEOTIDE SEQUENCE [LARGE SCALE GENOMIC DNA]</scope>
    <source>
        <strain evidence="8 9">DSM 18390</strain>
    </source>
</reference>
<evidence type="ECO:0000256" key="5">
    <source>
        <dbReference type="ARBA" id="ARBA00023136"/>
    </source>
</evidence>
<gene>
    <name evidence="8" type="ORF">FD47_GL001727</name>
</gene>
<comment type="caution">
    <text evidence="8">The sequence shown here is derived from an EMBL/GenBank/DDBJ whole genome shotgun (WGS) entry which is preliminary data.</text>
</comment>
<keyword evidence="6" id="KW-0813">Transport</keyword>
<dbReference type="GO" id="GO:0055085">
    <property type="term" value="P:transmembrane transport"/>
    <property type="evidence" value="ECO:0007669"/>
    <property type="project" value="UniProtKB-UniRule"/>
</dbReference>
<evidence type="ECO:0000256" key="4">
    <source>
        <dbReference type="ARBA" id="ARBA00022989"/>
    </source>
</evidence>
<feature type="transmembrane region" description="Helical" evidence="6">
    <location>
        <begin position="200"/>
        <end position="218"/>
    </location>
</feature>
<evidence type="ECO:0000313" key="8">
    <source>
        <dbReference type="EMBL" id="KRM45322.1"/>
    </source>
</evidence>
<sequence>MLFKISLSGVKARWKDYLVLFSGMIMASAIFYMFEAIALNNKFVLSTTVGQNAKAVFVFGSILLVMITLVYVFYANNFLMSMRKHDYGLFMMLGAKSKKISSLITLETLVVGLISTVVGTIVGVGLTQLVSGVLVNSLAIPLKYFTPFYLPAVWTTLLLFMVLFVIAGFMNARTFIKTPALQLLRSESLSDWKQPKTSRLVIQAILGIVLLAVGYYAMYDIRHLLVTAIPIGLITIVFGTYFVFNSFFVMLLQWLQRSSFNQKGINSFTIAQLKFRISDYTKILSVVSLLFALALGAITVGVGFQNDIPELANGSNAYAIVNTNPSSKMTKLIDQVDGKTVSNYQQKIAGKTVYYRIDQFKEKPIFYSSFVMKGKDAGTAKVEKSSTTQLANPNSEANRQFKMLQNPTIQGLRVRFVSDATFNQLGQSTNQLQLVRVHDLNGQYHALKAVHAQQKAEMGAQAEALGESFITYTTMKSMFASMEFMGIFLGIAFLAMLASCLMFKILSGADSDKIRFEMLNKIGTRKQTLRKSIRLQILGLFGLPAILGLIDVAFGLQMFIRSGLLYHAYGTFAYSAIGFVVLYLIYFGITVLIYQKIVIPETSTEK</sequence>
<dbReference type="PATRIC" id="fig|1423786.4.peg.1833"/>
<dbReference type="InterPro" id="IPR003838">
    <property type="entry name" value="ABC3_permease_C"/>
</dbReference>
<feature type="transmembrane region" description="Helical" evidence="6">
    <location>
        <begin position="57"/>
        <end position="79"/>
    </location>
</feature>
<feature type="transmembrane region" description="Helical" evidence="6">
    <location>
        <begin position="148"/>
        <end position="169"/>
    </location>
</feature>
<evidence type="ECO:0000256" key="2">
    <source>
        <dbReference type="ARBA" id="ARBA00022475"/>
    </source>
</evidence>
<feature type="transmembrane region" description="Helical" evidence="6">
    <location>
        <begin position="572"/>
        <end position="594"/>
    </location>
</feature>
<evidence type="ECO:0000256" key="1">
    <source>
        <dbReference type="ARBA" id="ARBA00004651"/>
    </source>
</evidence>
<evidence type="ECO:0000256" key="6">
    <source>
        <dbReference type="PIRNR" id="PIRNR018968"/>
    </source>
</evidence>
<feature type="domain" description="ABC3 transporter permease C-terminal" evidence="7">
    <location>
        <begin position="59"/>
        <end position="178"/>
    </location>
</feature>
<name>A0A0R1YTB4_9LACO</name>
<keyword evidence="2 6" id="KW-1003">Cell membrane</keyword>
<comment type="similarity">
    <text evidence="6">Belongs to the ABC-4 integral membrane protein family.</text>
</comment>
<dbReference type="InterPro" id="IPR052536">
    <property type="entry name" value="ABC-4_Integral_Memb_Prot"/>
</dbReference>
<comment type="subcellular location">
    <subcellularLocation>
        <location evidence="1 6">Cell membrane</location>
        <topology evidence="1 6">Multi-pass membrane protein</topology>
    </subcellularLocation>
</comment>
<organism evidence="8 9">
    <name type="scientific">Lentilactobacillus parafarraginis DSM 18390 = JCM 14109</name>
    <dbReference type="NCBI Taxonomy" id="1423786"/>
    <lineage>
        <taxon>Bacteria</taxon>
        <taxon>Bacillati</taxon>
        <taxon>Bacillota</taxon>
        <taxon>Bacilli</taxon>
        <taxon>Lactobacillales</taxon>
        <taxon>Lactobacillaceae</taxon>
        <taxon>Lentilactobacillus</taxon>
    </lineage>
</organism>
<protein>
    <submittedName>
        <fullName evidence="8">Peptide ABC superfamily ATP binding cassette transporter permease transmembrane protein</fullName>
    </submittedName>
</protein>
<evidence type="ECO:0000256" key="3">
    <source>
        <dbReference type="ARBA" id="ARBA00022692"/>
    </source>
</evidence>
<dbReference type="PANTHER" id="PTHR46795">
    <property type="entry name" value="ABC TRANSPORTER PERMEASE-RELATED-RELATED"/>
    <property type="match status" value="1"/>
</dbReference>
<feature type="transmembrane region" description="Helical" evidence="6">
    <location>
        <begin position="100"/>
        <end position="128"/>
    </location>
</feature>
<dbReference type="Proteomes" id="UP000051010">
    <property type="component" value="Unassembled WGS sequence"/>
</dbReference>
<evidence type="ECO:0000313" key="9">
    <source>
        <dbReference type="Proteomes" id="UP000051010"/>
    </source>
</evidence>
<accession>A0A0R1YTB4</accession>
<dbReference type="InterPro" id="IPR027022">
    <property type="entry name" value="ABC_permease_BceB-typ"/>
</dbReference>
<dbReference type="GO" id="GO:0005886">
    <property type="term" value="C:plasma membrane"/>
    <property type="evidence" value="ECO:0007669"/>
    <property type="project" value="UniProtKB-SubCell"/>
</dbReference>
<feature type="transmembrane region" description="Helical" evidence="6">
    <location>
        <begin position="17"/>
        <end position="37"/>
    </location>
</feature>
<keyword evidence="5 6" id="KW-0472">Membrane</keyword>
<dbReference type="PANTHER" id="PTHR46795:SF3">
    <property type="entry name" value="ABC TRANSPORTER PERMEASE"/>
    <property type="match status" value="1"/>
</dbReference>
<dbReference type="PIRSF" id="PIRSF018968">
    <property type="entry name" value="ABC_permease_BceB"/>
    <property type="match status" value="1"/>
</dbReference>
<feature type="transmembrane region" description="Helical" evidence="6">
    <location>
        <begin position="484"/>
        <end position="506"/>
    </location>
</feature>
<dbReference type="RefSeq" id="WP_235806043.1">
    <property type="nucleotide sequence ID" value="NZ_AZFZ01000004.1"/>
</dbReference>
<dbReference type="EMBL" id="AZFZ01000004">
    <property type="protein sequence ID" value="KRM45322.1"/>
    <property type="molecule type" value="Genomic_DNA"/>
</dbReference>
<feature type="transmembrane region" description="Helical" evidence="6">
    <location>
        <begin position="283"/>
        <end position="304"/>
    </location>
</feature>